<dbReference type="InterPro" id="IPR000531">
    <property type="entry name" value="Beta-barrel_TonB"/>
</dbReference>
<keyword evidence="2 8" id="KW-0813">Transport</keyword>
<protein>
    <recommendedName>
        <fullName evidence="15">TonB-dependent receptor</fullName>
    </recommendedName>
</protein>
<organism evidence="13 14">
    <name type="scientific">Candidatus Viadribacter manganicus</name>
    <dbReference type="NCBI Taxonomy" id="1759059"/>
    <lineage>
        <taxon>Bacteria</taxon>
        <taxon>Pseudomonadati</taxon>
        <taxon>Pseudomonadota</taxon>
        <taxon>Alphaproteobacteria</taxon>
        <taxon>Hyphomonadales</taxon>
        <taxon>Hyphomonadaceae</taxon>
        <taxon>Candidatus Viadribacter</taxon>
    </lineage>
</organism>
<evidence type="ECO:0000313" key="14">
    <source>
        <dbReference type="Proteomes" id="UP000092498"/>
    </source>
</evidence>
<dbReference type="KEGG" id="cbot:ATE48_14050"/>
<evidence type="ECO:0000256" key="8">
    <source>
        <dbReference type="PROSITE-ProRule" id="PRU01360"/>
    </source>
</evidence>
<keyword evidence="6 8" id="KW-0472">Membrane</keyword>
<feature type="domain" description="TonB-dependent receptor plug" evidence="12">
    <location>
        <begin position="55"/>
        <end position="165"/>
    </location>
</feature>
<evidence type="ECO:0000256" key="6">
    <source>
        <dbReference type="ARBA" id="ARBA00023136"/>
    </source>
</evidence>
<evidence type="ECO:0000313" key="13">
    <source>
        <dbReference type="EMBL" id="ANP46958.1"/>
    </source>
</evidence>
<dbReference type="InterPro" id="IPR036942">
    <property type="entry name" value="Beta-barrel_TonB_sf"/>
</dbReference>
<evidence type="ECO:0000256" key="7">
    <source>
        <dbReference type="ARBA" id="ARBA00023237"/>
    </source>
</evidence>
<evidence type="ECO:0000256" key="5">
    <source>
        <dbReference type="ARBA" id="ARBA00023077"/>
    </source>
</evidence>
<keyword evidence="10" id="KW-0732">Signal</keyword>
<dbReference type="InterPro" id="IPR037066">
    <property type="entry name" value="Plug_dom_sf"/>
</dbReference>
<name>A0A1B1AK68_9PROT</name>
<gene>
    <name evidence="13" type="ORF">ATE48_14050</name>
</gene>
<dbReference type="AlphaFoldDB" id="A0A1B1AK68"/>
<dbReference type="InterPro" id="IPR039426">
    <property type="entry name" value="TonB-dep_rcpt-like"/>
</dbReference>
<evidence type="ECO:0000256" key="2">
    <source>
        <dbReference type="ARBA" id="ARBA00022448"/>
    </source>
</evidence>
<keyword evidence="3 8" id="KW-1134">Transmembrane beta strand</keyword>
<evidence type="ECO:0008006" key="15">
    <source>
        <dbReference type="Google" id="ProtNLM"/>
    </source>
</evidence>
<evidence type="ECO:0000256" key="9">
    <source>
        <dbReference type="RuleBase" id="RU003357"/>
    </source>
</evidence>
<comment type="subcellular location">
    <subcellularLocation>
        <location evidence="1 8">Cell outer membrane</location>
        <topology evidence="1 8">Multi-pass membrane protein</topology>
    </subcellularLocation>
</comment>
<dbReference type="PROSITE" id="PS52016">
    <property type="entry name" value="TONB_DEPENDENT_REC_3"/>
    <property type="match status" value="1"/>
</dbReference>
<dbReference type="STRING" id="1759059.ATE48_14050"/>
<evidence type="ECO:0000259" key="12">
    <source>
        <dbReference type="Pfam" id="PF07715"/>
    </source>
</evidence>
<keyword evidence="4 8" id="KW-0812">Transmembrane</keyword>
<reference evidence="13 14" key="1">
    <citation type="submission" date="2015-11" db="EMBL/GenBank/DDBJ databases">
        <title>Whole-Genome Sequence of Candidatus Oderbacter manganicum from the National Park Lower Oder Valley, Germany.</title>
        <authorList>
            <person name="Braun B."/>
            <person name="Liere K."/>
            <person name="Szewzyk U."/>
        </authorList>
    </citation>
    <scope>NUCLEOTIDE SEQUENCE [LARGE SCALE GENOMIC DNA]</scope>
    <source>
        <strain evidence="13 14">OTSz_A_272</strain>
    </source>
</reference>
<dbReference type="Pfam" id="PF00593">
    <property type="entry name" value="TonB_dep_Rec_b-barrel"/>
    <property type="match status" value="1"/>
</dbReference>
<dbReference type="InterPro" id="IPR006311">
    <property type="entry name" value="TAT_signal"/>
</dbReference>
<comment type="similarity">
    <text evidence="8 9">Belongs to the TonB-dependent receptor family.</text>
</comment>
<dbReference type="Gene3D" id="2.170.130.10">
    <property type="entry name" value="TonB-dependent receptor, plug domain"/>
    <property type="match status" value="1"/>
</dbReference>
<accession>A0A1B1AK68</accession>
<dbReference type="PANTHER" id="PTHR47234:SF2">
    <property type="entry name" value="TONB-DEPENDENT RECEPTOR"/>
    <property type="match status" value="1"/>
</dbReference>
<evidence type="ECO:0000256" key="4">
    <source>
        <dbReference type="ARBA" id="ARBA00022692"/>
    </source>
</evidence>
<evidence type="ECO:0000256" key="1">
    <source>
        <dbReference type="ARBA" id="ARBA00004571"/>
    </source>
</evidence>
<dbReference type="InParanoid" id="A0A1B1AK68"/>
<keyword evidence="14" id="KW-1185">Reference proteome</keyword>
<dbReference type="PROSITE" id="PS51318">
    <property type="entry name" value="TAT"/>
    <property type="match status" value="1"/>
</dbReference>
<dbReference type="InterPro" id="IPR012910">
    <property type="entry name" value="Plug_dom"/>
</dbReference>
<dbReference type="PANTHER" id="PTHR47234">
    <property type="match status" value="1"/>
</dbReference>
<dbReference type="EMBL" id="CP013244">
    <property type="protein sequence ID" value="ANP46958.1"/>
    <property type="molecule type" value="Genomic_DNA"/>
</dbReference>
<evidence type="ECO:0000256" key="10">
    <source>
        <dbReference type="SAM" id="SignalP"/>
    </source>
</evidence>
<dbReference type="GO" id="GO:0009279">
    <property type="term" value="C:cell outer membrane"/>
    <property type="evidence" value="ECO:0007669"/>
    <property type="project" value="UniProtKB-SubCell"/>
</dbReference>
<evidence type="ECO:0000259" key="11">
    <source>
        <dbReference type="Pfam" id="PF00593"/>
    </source>
</evidence>
<dbReference type="SUPFAM" id="SSF56935">
    <property type="entry name" value="Porins"/>
    <property type="match status" value="1"/>
</dbReference>
<proteinExistence type="inferred from homology"/>
<evidence type="ECO:0000256" key="3">
    <source>
        <dbReference type="ARBA" id="ARBA00022452"/>
    </source>
</evidence>
<keyword evidence="5 9" id="KW-0798">TonB box</keyword>
<feature type="signal peptide" evidence="10">
    <location>
        <begin position="1"/>
        <end position="33"/>
    </location>
</feature>
<dbReference type="RefSeq" id="WP_066772530.1">
    <property type="nucleotide sequence ID" value="NZ_CP013244.1"/>
</dbReference>
<feature type="chain" id="PRO_5008518916" description="TonB-dependent receptor" evidence="10">
    <location>
        <begin position="34"/>
        <end position="987"/>
    </location>
</feature>
<dbReference type="Proteomes" id="UP000092498">
    <property type="component" value="Chromosome"/>
</dbReference>
<keyword evidence="7 8" id="KW-0998">Cell outer membrane</keyword>
<dbReference type="Gene3D" id="2.40.170.20">
    <property type="entry name" value="TonB-dependent receptor, beta-barrel domain"/>
    <property type="match status" value="1"/>
</dbReference>
<sequence length="987" mass="105719">MSKKTQNGRKSLLTGASVLAAAAAAITATPAMAQDAEEEEAIVVTGTRLVRQDFEAISPITTVGAEQLELTATLTTESLLNELPQIIPGNTRTSNNAGGEDFATVDLRGLGISRTLILVNGERVPGSSTSGTVDINTIPASLISRIEVVTGGASAVYGSDALAGVVNFVLKDDYEGGEINVTYGSELETGNVAEFEINGLVGGNFANGRGNMTAYASYYNREGILQSEYDYSRTSAALCYDSAQGGYFICDTGAEAYNSSFPGTAFPGGSGTPPWGWITNNGANPFTGLSGLLPGQFGAANTDCNPNTPGVAVNSGNLSFNDAGALTPRFTSGACGVPDRANGSSRYNFAPDNFLVIPGERIALSANGHYDITDTTTLNILMNYTNSQSEVQLAPTPATGLTITLTPAMQTLIQANAPDLWTALQSRPNKLAPFTMDRRMTEVGTRNGYFENNSFMFLATLEGSLGDNWDWALTASYGQSAFNTRAVNSVNATALRQGLAGCQDAAGNPLGVNALPGCVALDIFGPNTLTPTMQSFIRVNTFTDVKTEENRIAGYVRGDLFELPAGPIATVFGFEYRDSFAAQYNDNEQRTGNIFGFNAIQDQEGQVDVYELYTEVAVPLISEAPFAHYLGLEAGFRRSNYSSIGNVDTYKIGGEWAPVEWLRFRAVFNEATRAPNVFELFQAGDQGFPSYTDPCRDTAAGGNGVPDVAGVTQAFCVGQGVPIGNYPGFSANNSQVEAFAFGNPNLGPEQAESLTYGFVLQPDWFPIGDFRMTVDYYDIEITDVIAAFGAQFFINDCYVNANLTSCARVVRDTVTGQIDFVNTSRGNQGTFQTSGYDIQFEWSLPIGPGQLTINELYSIAEEFAFNGNDFVGTSTGAIGGAIPDYKSVLSVSYNVGDWTLFGRWSYVPELDETAVFGVPSMTPEASYVDVSTRWNVTDNFTLTAVIDNLFDEYPPQTFGGLFSQANTDPQVYRVLGRSFTISGRYRF</sequence>
<feature type="domain" description="TonB-dependent receptor-like beta-barrel" evidence="11">
    <location>
        <begin position="445"/>
        <end position="949"/>
    </location>
</feature>
<dbReference type="Pfam" id="PF07715">
    <property type="entry name" value="Plug"/>
    <property type="match status" value="1"/>
</dbReference>